<dbReference type="RefSeq" id="WP_261593610.1">
    <property type="nucleotide sequence ID" value="NZ_CAMAPC010000003.1"/>
</dbReference>
<evidence type="ECO:0000313" key="1">
    <source>
        <dbReference type="EMBL" id="CAH9053828.1"/>
    </source>
</evidence>
<keyword evidence="3" id="KW-1185">Reference proteome</keyword>
<dbReference type="EMBL" id="CAMAPC010000003">
    <property type="protein sequence ID" value="CAH9053828.1"/>
    <property type="molecule type" value="Genomic_DNA"/>
</dbReference>
<reference evidence="1 4" key="1">
    <citation type="submission" date="2022-07" db="EMBL/GenBank/DDBJ databases">
        <authorList>
            <person name="Criscuolo A."/>
        </authorList>
    </citation>
    <scope>NUCLEOTIDE SEQUENCE</scope>
    <source>
        <strain evidence="4">CIP 111951</strain>
        <strain evidence="1">CIP111854</strain>
        <strain evidence="2">CIP111951</strain>
    </source>
</reference>
<dbReference type="Proteomes" id="UP001152467">
    <property type="component" value="Unassembled WGS sequence"/>
</dbReference>
<comment type="caution">
    <text evidence="1">The sequence shown here is derived from an EMBL/GenBank/DDBJ whole genome shotgun (WGS) entry which is preliminary data.</text>
</comment>
<protein>
    <submittedName>
        <fullName evidence="1">Uncharacterized protein</fullName>
    </submittedName>
</protein>
<organism evidence="1 3">
    <name type="scientific">Pseudoalteromonas holothuriae</name>
    <dbReference type="NCBI Taxonomy" id="2963714"/>
    <lineage>
        <taxon>Bacteria</taxon>
        <taxon>Pseudomonadati</taxon>
        <taxon>Pseudomonadota</taxon>
        <taxon>Gammaproteobacteria</taxon>
        <taxon>Alteromonadales</taxon>
        <taxon>Pseudoalteromonadaceae</taxon>
        <taxon>Pseudoalteromonas</taxon>
    </lineage>
</organism>
<proteinExistence type="predicted"/>
<accession>A0A9W4QUI1</accession>
<dbReference type="Proteomes" id="UP001152485">
    <property type="component" value="Unassembled WGS sequence"/>
</dbReference>
<gene>
    <name evidence="1" type="ORF">PSECIP111854_01247</name>
    <name evidence="2" type="ORF">PSECIP111951_02397</name>
</gene>
<evidence type="ECO:0000313" key="2">
    <source>
        <dbReference type="EMBL" id="CAH9061005.1"/>
    </source>
</evidence>
<sequence length="57" mass="6253">MSYEYNGSVIQIAQPVLSISVNKSSVTFADKAGLKNTRFSTSSDARSFIKWLTQAHA</sequence>
<evidence type="ECO:0000313" key="3">
    <source>
        <dbReference type="Proteomes" id="UP001152467"/>
    </source>
</evidence>
<name>A0A9W4QUI1_9GAMM</name>
<dbReference type="EMBL" id="CAMAPD010000011">
    <property type="protein sequence ID" value="CAH9061005.1"/>
    <property type="molecule type" value="Genomic_DNA"/>
</dbReference>
<dbReference type="AlphaFoldDB" id="A0A9W4QUI1"/>
<evidence type="ECO:0000313" key="4">
    <source>
        <dbReference type="Proteomes" id="UP001152485"/>
    </source>
</evidence>